<feature type="transmembrane region" description="Helical" evidence="2">
    <location>
        <begin position="96"/>
        <end position="123"/>
    </location>
</feature>
<sequence length="182" mass="20450">MSSMQFLIGTLFDLYLMVVILRLWLQIARADFYNPFSQFVVRATHPLVGPMRRILPSFGNLDTATLVLALIVAFAKLTVMNFVLGANSWQVFNPLALLLGSLIVLVSQTLSLMFWILIIRAILSWFSQGQNPMEMVLYQLTEPLLAPIRRILPPMSGLDLSVLVAIIAIQFLTFLLRDLGLA</sequence>
<proteinExistence type="inferred from homology"/>
<dbReference type="PANTHER" id="PTHR33219">
    <property type="entry name" value="YLMG HOMOLOG PROTEIN 2, CHLOROPLASTIC"/>
    <property type="match status" value="1"/>
</dbReference>
<organism evidence="3 4">
    <name type="scientific">Bowmanella pacifica</name>
    <dbReference type="NCBI Taxonomy" id="502051"/>
    <lineage>
        <taxon>Bacteria</taxon>
        <taxon>Pseudomonadati</taxon>
        <taxon>Pseudomonadota</taxon>
        <taxon>Gammaproteobacteria</taxon>
        <taxon>Alteromonadales</taxon>
        <taxon>Alteromonadaceae</taxon>
        <taxon>Bowmanella</taxon>
    </lineage>
</organism>
<evidence type="ECO:0000313" key="3">
    <source>
        <dbReference type="EMBL" id="GGO68656.1"/>
    </source>
</evidence>
<feature type="transmembrane region" description="Helical" evidence="2">
    <location>
        <begin position="61"/>
        <end position="84"/>
    </location>
</feature>
<keyword evidence="4" id="KW-1185">Reference proteome</keyword>
<protein>
    <submittedName>
        <fullName evidence="3">Membrane protein</fullName>
    </submittedName>
</protein>
<keyword evidence="2" id="KW-0812">Transmembrane</keyword>
<gene>
    <name evidence="3" type="primary">yggT</name>
    <name evidence="3" type="ORF">GCM10010982_18080</name>
</gene>
<dbReference type="PANTHER" id="PTHR33219:SF14">
    <property type="entry name" value="PROTEIN COFACTOR ASSEMBLY OF COMPLEX C SUBUNIT B CCB3, CHLOROPLASTIC-RELATED"/>
    <property type="match status" value="1"/>
</dbReference>
<feature type="transmembrane region" description="Helical" evidence="2">
    <location>
        <begin position="157"/>
        <end position="176"/>
    </location>
</feature>
<dbReference type="Pfam" id="PF02325">
    <property type="entry name" value="CCB3_YggT"/>
    <property type="match status" value="2"/>
</dbReference>
<evidence type="ECO:0000313" key="4">
    <source>
        <dbReference type="Proteomes" id="UP000606935"/>
    </source>
</evidence>
<evidence type="ECO:0000256" key="2">
    <source>
        <dbReference type="SAM" id="Phobius"/>
    </source>
</evidence>
<reference evidence="3" key="2">
    <citation type="submission" date="2020-09" db="EMBL/GenBank/DDBJ databases">
        <authorList>
            <person name="Sun Q."/>
            <person name="Zhou Y."/>
        </authorList>
    </citation>
    <scope>NUCLEOTIDE SEQUENCE</scope>
    <source>
        <strain evidence="3">CGMCC 1.7086</strain>
    </source>
</reference>
<dbReference type="RefSeq" id="WP_188693479.1">
    <property type="nucleotide sequence ID" value="NZ_BMLS01000002.1"/>
</dbReference>
<dbReference type="InterPro" id="IPR003425">
    <property type="entry name" value="CCB3/YggT"/>
</dbReference>
<comment type="caution">
    <text evidence="3">The sequence shown here is derived from an EMBL/GenBank/DDBJ whole genome shotgun (WGS) entry which is preliminary data.</text>
</comment>
<name>A0A917YY24_9ALTE</name>
<reference evidence="3" key="1">
    <citation type="journal article" date="2014" name="Int. J. Syst. Evol. Microbiol.">
        <title>Complete genome sequence of Corynebacterium casei LMG S-19264T (=DSM 44701T), isolated from a smear-ripened cheese.</title>
        <authorList>
            <consortium name="US DOE Joint Genome Institute (JGI-PGF)"/>
            <person name="Walter F."/>
            <person name="Albersmeier A."/>
            <person name="Kalinowski J."/>
            <person name="Ruckert C."/>
        </authorList>
    </citation>
    <scope>NUCLEOTIDE SEQUENCE</scope>
    <source>
        <strain evidence="3">CGMCC 1.7086</strain>
    </source>
</reference>
<dbReference type="AlphaFoldDB" id="A0A917YY24"/>
<accession>A0A917YY24</accession>
<feature type="transmembrane region" description="Helical" evidence="2">
    <location>
        <begin position="6"/>
        <end position="25"/>
    </location>
</feature>
<dbReference type="EMBL" id="BMLS01000002">
    <property type="protein sequence ID" value="GGO68656.1"/>
    <property type="molecule type" value="Genomic_DNA"/>
</dbReference>
<dbReference type="GO" id="GO:0016020">
    <property type="term" value="C:membrane"/>
    <property type="evidence" value="ECO:0007669"/>
    <property type="project" value="InterPro"/>
</dbReference>
<dbReference type="Proteomes" id="UP000606935">
    <property type="component" value="Unassembled WGS sequence"/>
</dbReference>
<keyword evidence="2" id="KW-1133">Transmembrane helix</keyword>
<keyword evidence="2" id="KW-0472">Membrane</keyword>
<comment type="similarity">
    <text evidence="1">Belongs to the YggT family.</text>
</comment>
<evidence type="ECO:0000256" key="1">
    <source>
        <dbReference type="ARBA" id="ARBA00010894"/>
    </source>
</evidence>